<reference evidence="1" key="1">
    <citation type="submission" date="2018-01" db="EMBL/GenBank/DDBJ databases">
        <title>An insight into the sialome of Amazonian anophelines.</title>
        <authorList>
            <person name="Ribeiro J.M."/>
            <person name="Scarpassa V."/>
            <person name="Calvo E."/>
        </authorList>
    </citation>
    <scope>NUCLEOTIDE SEQUENCE</scope>
</reference>
<name>A0A2M4DKB8_ANODA</name>
<sequence length="77" mass="8742">MRMTRRDKSLARPRGSARARPSTCFWFLLARATWHIDSANGFVQMLSGMLFSLNLKSVCIDLSRGRTRANGKKKAKI</sequence>
<protein>
    <submittedName>
        <fullName evidence="1">Putative secreted protein</fullName>
    </submittedName>
</protein>
<dbReference type="AlphaFoldDB" id="A0A2M4DKB8"/>
<dbReference type="EMBL" id="GGFL01013796">
    <property type="protein sequence ID" value="MBW77974.1"/>
    <property type="molecule type" value="Transcribed_RNA"/>
</dbReference>
<accession>A0A2M4DKB8</accession>
<evidence type="ECO:0000313" key="1">
    <source>
        <dbReference type="EMBL" id="MBW77974.1"/>
    </source>
</evidence>
<organism evidence="1">
    <name type="scientific">Anopheles darlingi</name>
    <name type="common">Mosquito</name>
    <dbReference type="NCBI Taxonomy" id="43151"/>
    <lineage>
        <taxon>Eukaryota</taxon>
        <taxon>Metazoa</taxon>
        <taxon>Ecdysozoa</taxon>
        <taxon>Arthropoda</taxon>
        <taxon>Hexapoda</taxon>
        <taxon>Insecta</taxon>
        <taxon>Pterygota</taxon>
        <taxon>Neoptera</taxon>
        <taxon>Endopterygota</taxon>
        <taxon>Diptera</taxon>
        <taxon>Nematocera</taxon>
        <taxon>Culicoidea</taxon>
        <taxon>Culicidae</taxon>
        <taxon>Anophelinae</taxon>
        <taxon>Anopheles</taxon>
    </lineage>
</organism>
<proteinExistence type="predicted"/>